<dbReference type="STRING" id="1185652.USDA257_c06200"/>
<name>I3X009_SINF2</name>
<dbReference type="EMBL" id="CP003563">
    <property type="protein sequence ID" value="AFL49215.1"/>
    <property type="molecule type" value="Genomic_DNA"/>
</dbReference>
<sequence length="41" mass="4519">MPHEVHCTDVAALVKLWFEALPVSQGFCVPGLILIKRIGET</sequence>
<organism evidence="1 2">
    <name type="scientific">Sinorhizobium fredii (strain USDA 257)</name>
    <dbReference type="NCBI Taxonomy" id="1185652"/>
    <lineage>
        <taxon>Bacteria</taxon>
        <taxon>Pseudomonadati</taxon>
        <taxon>Pseudomonadota</taxon>
        <taxon>Alphaproteobacteria</taxon>
        <taxon>Hyphomicrobiales</taxon>
        <taxon>Rhizobiaceae</taxon>
        <taxon>Sinorhizobium/Ensifer group</taxon>
        <taxon>Sinorhizobium</taxon>
    </lineage>
</organism>
<dbReference type="KEGG" id="sfd:USDA257_c06200"/>
<gene>
    <name evidence="1" type="ORF">USDA257_c06200</name>
</gene>
<dbReference type="HOGENOM" id="CLU_3276704_0_0_5"/>
<protein>
    <submittedName>
        <fullName evidence="1">Uncharacterized protein</fullName>
    </submittedName>
</protein>
<dbReference type="PATRIC" id="fig|1185652.3.peg.640"/>
<dbReference type="AlphaFoldDB" id="I3X009"/>
<evidence type="ECO:0000313" key="1">
    <source>
        <dbReference type="EMBL" id="AFL49215.1"/>
    </source>
</evidence>
<evidence type="ECO:0000313" key="2">
    <source>
        <dbReference type="Proteomes" id="UP000006180"/>
    </source>
</evidence>
<reference evidence="1 2" key="1">
    <citation type="journal article" date="2012" name="J. Bacteriol.">
        <title>Complete genome sequence of the broad-host-range strain Sinorhizobium fredii USDA257.</title>
        <authorList>
            <person name="Schuldes J."/>
            <person name="Rodriguez Orbegoso M."/>
            <person name="Schmeisser C."/>
            <person name="Krishnan H.B."/>
            <person name="Daniel R."/>
            <person name="Streit W.R."/>
        </authorList>
    </citation>
    <scope>NUCLEOTIDE SEQUENCE [LARGE SCALE GENOMIC DNA]</scope>
    <source>
        <strain evidence="1 2">USDA 257</strain>
    </source>
</reference>
<accession>I3X009</accession>
<proteinExistence type="predicted"/>
<dbReference type="Proteomes" id="UP000006180">
    <property type="component" value="Chromosome"/>
</dbReference>